<dbReference type="GO" id="GO:0043565">
    <property type="term" value="F:sequence-specific DNA binding"/>
    <property type="evidence" value="ECO:0007669"/>
    <property type="project" value="InterPro"/>
</dbReference>
<dbReference type="RefSeq" id="WP_160845524.1">
    <property type="nucleotide sequence ID" value="NZ_WVHT01000007.1"/>
</dbReference>
<gene>
    <name evidence="2" type="ORF">GS399_15355</name>
</gene>
<protein>
    <submittedName>
        <fullName evidence="2">AraC family transcriptional regulator</fullName>
    </submittedName>
</protein>
<dbReference type="AlphaFoldDB" id="A0A7K1YDB1"/>
<reference evidence="2 3" key="1">
    <citation type="submission" date="2019-11" db="EMBL/GenBank/DDBJ databases">
        <title>Pedobacter sp. HMF7647 Genome sequencing and assembly.</title>
        <authorList>
            <person name="Kang H."/>
            <person name="Kim H."/>
            <person name="Joh K."/>
        </authorList>
    </citation>
    <scope>NUCLEOTIDE SEQUENCE [LARGE SCALE GENOMIC DNA]</scope>
    <source>
        <strain evidence="2 3">HMF7647</strain>
    </source>
</reference>
<evidence type="ECO:0000313" key="2">
    <source>
        <dbReference type="EMBL" id="MXV52351.1"/>
    </source>
</evidence>
<proteinExistence type="predicted"/>
<accession>A0A7K1YDB1</accession>
<comment type="caution">
    <text evidence="2">The sequence shown here is derived from an EMBL/GenBank/DDBJ whole genome shotgun (WGS) entry which is preliminary data.</text>
</comment>
<dbReference type="EMBL" id="WVHT01000007">
    <property type="protein sequence ID" value="MXV52351.1"/>
    <property type="molecule type" value="Genomic_DNA"/>
</dbReference>
<dbReference type="Gene3D" id="1.10.10.60">
    <property type="entry name" value="Homeodomain-like"/>
    <property type="match status" value="1"/>
</dbReference>
<keyword evidence="3" id="KW-1185">Reference proteome</keyword>
<dbReference type="InterPro" id="IPR018060">
    <property type="entry name" value="HTH_AraC"/>
</dbReference>
<organism evidence="2 3">
    <name type="scientific">Hufsiella arboris</name>
    <dbReference type="NCBI Taxonomy" id="2695275"/>
    <lineage>
        <taxon>Bacteria</taxon>
        <taxon>Pseudomonadati</taxon>
        <taxon>Bacteroidota</taxon>
        <taxon>Sphingobacteriia</taxon>
        <taxon>Sphingobacteriales</taxon>
        <taxon>Sphingobacteriaceae</taxon>
        <taxon>Hufsiella</taxon>
    </lineage>
</organism>
<evidence type="ECO:0000259" key="1">
    <source>
        <dbReference type="PROSITE" id="PS01124"/>
    </source>
</evidence>
<dbReference type="SMART" id="SM00342">
    <property type="entry name" value="HTH_ARAC"/>
    <property type="match status" value="1"/>
</dbReference>
<name>A0A7K1YDB1_9SPHI</name>
<dbReference type="Pfam" id="PF20240">
    <property type="entry name" value="DUF6597"/>
    <property type="match status" value="1"/>
</dbReference>
<dbReference type="GO" id="GO:0003700">
    <property type="term" value="F:DNA-binding transcription factor activity"/>
    <property type="evidence" value="ECO:0007669"/>
    <property type="project" value="InterPro"/>
</dbReference>
<dbReference type="InterPro" id="IPR046532">
    <property type="entry name" value="DUF6597"/>
</dbReference>
<feature type="domain" description="HTH araC/xylS-type" evidence="1">
    <location>
        <begin position="146"/>
        <end position="238"/>
    </location>
</feature>
<evidence type="ECO:0000313" key="3">
    <source>
        <dbReference type="Proteomes" id="UP000466586"/>
    </source>
</evidence>
<sequence length="252" mass="29069">MNDSDITYKITAPERSLSDFVDSLWMLENHSDIAKDLVVVPDGRIDLFFSFSDTKPFHAMLMGLESEPTQTTLSPKTVIYAVSFKLPAIEYIFNISISDIVNGTQLLPGGFWGIEKSDLIKFEGFCQKVSDKIKENLHFTTDLRKQKLFQLIYSSKGALSVEELSEQVHWSSRQINRYFKSRFGMPLKTYCNILRFRASFHHIAEGKLFPEHNFADQAHFIKEIKRLSGVKPKDLYKNKNDRFLQLSALTKK</sequence>
<dbReference type="Proteomes" id="UP000466586">
    <property type="component" value="Unassembled WGS sequence"/>
</dbReference>
<dbReference type="PROSITE" id="PS01124">
    <property type="entry name" value="HTH_ARAC_FAMILY_2"/>
    <property type="match status" value="1"/>
</dbReference>